<dbReference type="InterPro" id="IPR025324">
    <property type="entry name" value="DUF4230"/>
</dbReference>
<protein>
    <submittedName>
        <fullName evidence="1">DUF4230 domain-containing protein</fullName>
    </submittedName>
</protein>
<dbReference type="EMBL" id="JBGMEH010000006">
    <property type="protein sequence ID" value="MFO3716398.1"/>
    <property type="molecule type" value="Genomic_DNA"/>
</dbReference>
<reference evidence="1 2" key="1">
    <citation type="journal article" date="2025" name="Anaerobe">
        <title>Description of Anaerococcus kampingiae sp. nov., Anaerococcus groningensis sp. nov., Anaerococcus martiniensis sp. nov., and Anaerococcus cruorum sp. nov., isolated from human clinical specimens.</title>
        <authorList>
            <person name="Boiten K.E."/>
            <person name="Meijer J."/>
            <person name="van Wezel E.M."/>
            <person name="Veloo A.C.M."/>
        </authorList>
    </citation>
    <scope>NUCLEOTIDE SEQUENCE [LARGE SCALE GENOMIC DNA]</scope>
    <source>
        <strain evidence="1 2">ENR1039</strain>
    </source>
</reference>
<sequence>MGENRNKSKNRFKQGLIAAIIVAILMLAAFFAAKNIFNVEEETKVTSETVEAALKEAKELTTLKYHYKNIASFENSQQFQGMKIPFTTKRFLYTYEGEIHAGVDLDEAKVKVNEQAKKINITLPETKILSHDIDENSVMVYDDQDSIFNPLELEDYSNFRKEEEAKVEKEAIDKGLLEEAEDQTIKAVKELLNLNPVIGEEYTVTVK</sequence>
<evidence type="ECO:0000313" key="1">
    <source>
        <dbReference type="EMBL" id="MFO3716398.1"/>
    </source>
</evidence>
<proteinExistence type="predicted"/>
<name>A0ABW9MX48_9FIRM</name>
<accession>A0ABW9MX48</accession>
<dbReference type="Proteomes" id="UP001638015">
    <property type="component" value="Unassembled WGS sequence"/>
</dbReference>
<keyword evidence="2" id="KW-1185">Reference proteome</keyword>
<evidence type="ECO:0000313" key="2">
    <source>
        <dbReference type="Proteomes" id="UP001638015"/>
    </source>
</evidence>
<gene>
    <name evidence="1" type="ORF">ACCQ40_06305</name>
</gene>
<organism evidence="1 2">
    <name type="scientific">Anaerococcus cruorum</name>
    <dbReference type="NCBI Taxonomy" id="3115617"/>
    <lineage>
        <taxon>Bacteria</taxon>
        <taxon>Bacillati</taxon>
        <taxon>Bacillota</taxon>
        <taxon>Tissierellia</taxon>
        <taxon>Tissierellales</taxon>
        <taxon>Peptoniphilaceae</taxon>
        <taxon>Anaerococcus</taxon>
    </lineage>
</organism>
<dbReference type="RefSeq" id="WP_410033069.1">
    <property type="nucleotide sequence ID" value="NZ_JBGMEH010000006.1"/>
</dbReference>
<dbReference type="Pfam" id="PF14014">
    <property type="entry name" value="DUF4230"/>
    <property type="match status" value="1"/>
</dbReference>
<comment type="caution">
    <text evidence="1">The sequence shown here is derived from an EMBL/GenBank/DDBJ whole genome shotgun (WGS) entry which is preliminary data.</text>
</comment>